<dbReference type="InterPro" id="IPR005467">
    <property type="entry name" value="His_kinase_dom"/>
</dbReference>
<dbReference type="GO" id="GO:0000156">
    <property type="term" value="F:phosphorelay response regulator activity"/>
    <property type="evidence" value="ECO:0007669"/>
    <property type="project" value="TreeGrafter"/>
</dbReference>
<keyword evidence="5" id="KW-0597">Phosphoprotein</keyword>
<gene>
    <name evidence="16" type="ORF">PITCH_A890012</name>
</gene>
<dbReference type="SMART" id="SM00387">
    <property type="entry name" value="HATPase_c"/>
    <property type="match status" value="1"/>
</dbReference>
<proteinExistence type="predicted"/>
<dbReference type="InterPro" id="IPR036097">
    <property type="entry name" value="HisK_dim/P_sf"/>
</dbReference>
<evidence type="ECO:0000313" key="16">
    <source>
        <dbReference type="EMBL" id="SPD76303.1"/>
    </source>
</evidence>
<dbReference type="Pfam" id="PF00512">
    <property type="entry name" value="HisKA"/>
    <property type="match status" value="1"/>
</dbReference>
<dbReference type="GO" id="GO:0005886">
    <property type="term" value="C:plasma membrane"/>
    <property type="evidence" value="ECO:0007669"/>
    <property type="project" value="UniProtKB-SubCell"/>
</dbReference>
<evidence type="ECO:0000256" key="13">
    <source>
        <dbReference type="SAM" id="Phobius"/>
    </source>
</evidence>
<evidence type="ECO:0000259" key="15">
    <source>
        <dbReference type="PROSITE" id="PS50839"/>
    </source>
</evidence>
<evidence type="ECO:0000256" key="5">
    <source>
        <dbReference type="ARBA" id="ARBA00022553"/>
    </source>
</evidence>
<dbReference type="InterPro" id="IPR004358">
    <property type="entry name" value="Sig_transdc_His_kin-like_C"/>
</dbReference>
<accession>A0A445N3P0</accession>
<dbReference type="InterPro" id="IPR006189">
    <property type="entry name" value="CHASE_dom"/>
</dbReference>
<dbReference type="SUPFAM" id="SSF47384">
    <property type="entry name" value="Homodimeric domain of signal transducing histidine kinase"/>
    <property type="match status" value="1"/>
</dbReference>
<evidence type="ECO:0000256" key="4">
    <source>
        <dbReference type="ARBA" id="ARBA00022475"/>
    </source>
</evidence>
<keyword evidence="4" id="KW-1003">Cell membrane</keyword>
<dbReference type="EC" id="2.7.13.3" evidence="3"/>
<evidence type="ECO:0000259" key="14">
    <source>
        <dbReference type="PROSITE" id="PS50109"/>
    </source>
</evidence>
<evidence type="ECO:0000256" key="6">
    <source>
        <dbReference type="ARBA" id="ARBA00022679"/>
    </source>
</evidence>
<dbReference type="InterPro" id="IPR003661">
    <property type="entry name" value="HisK_dim/P_dom"/>
</dbReference>
<dbReference type="Gene3D" id="3.30.565.10">
    <property type="entry name" value="Histidine kinase-like ATPase, C-terminal domain"/>
    <property type="match status" value="1"/>
</dbReference>
<keyword evidence="6" id="KW-0808">Transferase</keyword>
<reference evidence="16" key="1">
    <citation type="submission" date="2018-01" db="EMBL/GenBank/DDBJ databases">
        <authorList>
            <person name="Regsiter A."/>
            <person name="William W."/>
        </authorList>
    </citation>
    <scope>NUCLEOTIDE SEQUENCE</scope>
    <source>
        <strain evidence="16">TRIP AH-1</strain>
    </source>
</reference>
<evidence type="ECO:0000256" key="12">
    <source>
        <dbReference type="SAM" id="Coils"/>
    </source>
</evidence>
<keyword evidence="9" id="KW-0067">ATP-binding</keyword>
<dbReference type="GO" id="GO:0005524">
    <property type="term" value="F:ATP binding"/>
    <property type="evidence" value="ECO:0007669"/>
    <property type="project" value="UniProtKB-KW"/>
</dbReference>
<dbReference type="PRINTS" id="PR00344">
    <property type="entry name" value="BCTRLSENSOR"/>
</dbReference>
<feature type="transmembrane region" description="Helical" evidence="13">
    <location>
        <begin position="9"/>
        <end position="26"/>
    </location>
</feature>
<comment type="subcellular location">
    <subcellularLocation>
        <location evidence="2">Cell membrane</location>
    </subcellularLocation>
</comment>
<organism evidence="16">
    <name type="scientific">uncultured Desulfobacterium sp</name>
    <dbReference type="NCBI Taxonomy" id="201089"/>
    <lineage>
        <taxon>Bacteria</taxon>
        <taxon>Pseudomonadati</taxon>
        <taxon>Thermodesulfobacteriota</taxon>
        <taxon>Desulfobacteria</taxon>
        <taxon>Desulfobacterales</taxon>
        <taxon>Desulfobacteriaceae</taxon>
        <taxon>Desulfobacterium</taxon>
        <taxon>environmental samples</taxon>
    </lineage>
</organism>
<keyword evidence="8" id="KW-0418">Kinase</keyword>
<name>A0A445N3P0_9BACT</name>
<feature type="transmembrane region" description="Helical" evidence="13">
    <location>
        <begin position="261"/>
        <end position="282"/>
    </location>
</feature>
<keyword evidence="12" id="KW-0175">Coiled coil</keyword>
<protein>
    <recommendedName>
        <fullName evidence="3">histidine kinase</fullName>
        <ecNumber evidence="3">2.7.13.3</ecNumber>
    </recommendedName>
</protein>
<dbReference type="PANTHER" id="PTHR42878:SF15">
    <property type="entry name" value="BACTERIOPHYTOCHROME"/>
    <property type="match status" value="1"/>
</dbReference>
<dbReference type="SUPFAM" id="SSF55874">
    <property type="entry name" value="ATPase domain of HSP90 chaperone/DNA topoisomerase II/histidine kinase"/>
    <property type="match status" value="1"/>
</dbReference>
<evidence type="ECO:0000256" key="3">
    <source>
        <dbReference type="ARBA" id="ARBA00012438"/>
    </source>
</evidence>
<feature type="domain" description="Histidine kinase" evidence="14">
    <location>
        <begin position="336"/>
        <end position="553"/>
    </location>
</feature>
<dbReference type="PANTHER" id="PTHR42878">
    <property type="entry name" value="TWO-COMPONENT HISTIDINE KINASE"/>
    <property type="match status" value="1"/>
</dbReference>
<dbReference type="GO" id="GO:0007234">
    <property type="term" value="P:osmosensory signaling via phosphorelay pathway"/>
    <property type="evidence" value="ECO:0007669"/>
    <property type="project" value="TreeGrafter"/>
</dbReference>
<keyword evidence="13" id="KW-0812">Transmembrane</keyword>
<evidence type="ECO:0000256" key="9">
    <source>
        <dbReference type="ARBA" id="ARBA00022840"/>
    </source>
</evidence>
<evidence type="ECO:0000256" key="8">
    <source>
        <dbReference type="ARBA" id="ARBA00022777"/>
    </source>
</evidence>
<dbReference type="Pfam" id="PF02518">
    <property type="entry name" value="HATPase_c"/>
    <property type="match status" value="1"/>
</dbReference>
<evidence type="ECO:0000256" key="7">
    <source>
        <dbReference type="ARBA" id="ARBA00022741"/>
    </source>
</evidence>
<sequence length="554" mass="63405">MAFSIFKKVVPWVSFLLLITISVVIWQNENAHKKEIILTSTQTTATQIKIRVEGLINARISSLKLLAERWVERTPPDFSRERFLQFAEGIYIHYPGFAAINWIDPSGVICWVFPEDKGPLLMGKRPAAHGDPGYRKAFEQAGTSLQEGVSPCVELFSGGLGFEIFWPLVHNGQLQGYLNGVFQITHLMEVSVGKIILQDFSMKIFEGERLIYNSGDERPYETGHTFKSIQPFDDISFLGKIWRMELRPKAAMYPYEHLKNWPVLAFGLTISIAVFMLLNYLFRRMELYRAARNQAYEEVKERTKAEERLKKNEKVLESLLSELASKNEELETFVYTVSHDLKTPIITIEGFVGALREDFKDVIPEEGKKYLNFISDATRKMGLLISDLLDLSRIGRLTENKGELQFARLAEEVVAAFQPAIREKGIKVTVQQDLPLVYAEEKRLRQVMENLLSNAIKYIRKDNVTPVIEVGAMTMDREKVFFVRDNGIGIEKAYFEKIFQVFQRLAPAKKIAEGTGMGLTIVKRIIEHHGGRIWLESKPGEGSTFFFTIKDKEV</sequence>
<dbReference type="PROSITE" id="PS50839">
    <property type="entry name" value="CHASE"/>
    <property type="match status" value="1"/>
</dbReference>
<dbReference type="InterPro" id="IPR036890">
    <property type="entry name" value="HATPase_C_sf"/>
</dbReference>
<dbReference type="GO" id="GO:0030295">
    <property type="term" value="F:protein kinase activator activity"/>
    <property type="evidence" value="ECO:0007669"/>
    <property type="project" value="TreeGrafter"/>
</dbReference>
<evidence type="ECO:0000256" key="2">
    <source>
        <dbReference type="ARBA" id="ARBA00004236"/>
    </source>
</evidence>
<dbReference type="Gene3D" id="1.10.287.130">
    <property type="match status" value="1"/>
</dbReference>
<feature type="coiled-coil region" evidence="12">
    <location>
        <begin position="302"/>
        <end position="329"/>
    </location>
</feature>
<dbReference type="PROSITE" id="PS50109">
    <property type="entry name" value="HIS_KIN"/>
    <property type="match status" value="1"/>
</dbReference>
<dbReference type="SMART" id="SM01079">
    <property type="entry name" value="CHASE"/>
    <property type="match status" value="1"/>
</dbReference>
<keyword evidence="13" id="KW-1133">Transmembrane helix</keyword>
<comment type="catalytic activity">
    <reaction evidence="1">
        <text>ATP + protein L-histidine = ADP + protein N-phospho-L-histidine.</text>
        <dbReference type="EC" id="2.7.13.3"/>
    </reaction>
</comment>
<keyword evidence="10" id="KW-0902">Two-component regulatory system</keyword>
<dbReference type="SMART" id="SM00388">
    <property type="entry name" value="HisKA"/>
    <property type="match status" value="1"/>
</dbReference>
<dbReference type="InterPro" id="IPR003594">
    <property type="entry name" value="HATPase_dom"/>
</dbReference>
<evidence type="ECO:0000256" key="11">
    <source>
        <dbReference type="ARBA" id="ARBA00023136"/>
    </source>
</evidence>
<evidence type="ECO:0000256" key="1">
    <source>
        <dbReference type="ARBA" id="ARBA00000085"/>
    </source>
</evidence>
<keyword evidence="7" id="KW-0547">Nucleotide-binding</keyword>
<dbReference type="EMBL" id="OJIN01000235">
    <property type="protein sequence ID" value="SPD76303.1"/>
    <property type="molecule type" value="Genomic_DNA"/>
</dbReference>
<dbReference type="CDD" id="cd00082">
    <property type="entry name" value="HisKA"/>
    <property type="match status" value="1"/>
</dbReference>
<evidence type="ECO:0000256" key="10">
    <source>
        <dbReference type="ARBA" id="ARBA00023012"/>
    </source>
</evidence>
<dbReference type="GO" id="GO:0000155">
    <property type="term" value="F:phosphorelay sensor kinase activity"/>
    <property type="evidence" value="ECO:0007669"/>
    <property type="project" value="InterPro"/>
</dbReference>
<keyword evidence="11 13" id="KW-0472">Membrane</keyword>
<feature type="domain" description="CHASE" evidence="15">
    <location>
        <begin position="104"/>
        <end position="201"/>
    </location>
</feature>
<dbReference type="InterPro" id="IPR050351">
    <property type="entry name" value="BphY/WalK/GraS-like"/>
</dbReference>
<dbReference type="FunFam" id="3.30.565.10:FF:000023">
    <property type="entry name" value="PAS domain-containing sensor histidine kinase"/>
    <property type="match status" value="1"/>
</dbReference>
<dbReference type="AlphaFoldDB" id="A0A445N3P0"/>